<keyword evidence="1" id="KW-0964">Secreted</keyword>
<dbReference type="InterPro" id="IPR015500">
    <property type="entry name" value="Peptidase_S8_subtilisin-rel"/>
</dbReference>
<evidence type="ECO:0000313" key="11">
    <source>
        <dbReference type="Proteomes" id="UP001523550"/>
    </source>
</evidence>
<keyword evidence="3" id="KW-0732">Signal</keyword>
<dbReference type="PROSITE" id="PS00136">
    <property type="entry name" value="SUBTILASE_ASP"/>
    <property type="match status" value="1"/>
</dbReference>
<dbReference type="Gene3D" id="2.60.40.10">
    <property type="entry name" value="Immunoglobulins"/>
    <property type="match status" value="1"/>
</dbReference>
<proteinExistence type="inferred from homology"/>
<feature type="compositionally biased region" description="Low complexity" evidence="8">
    <location>
        <begin position="1731"/>
        <end position="1744"/>
    </location>
</feature>
<dbReference type="PROSITE" id="PS00137">
    <property type="entry name" value="SUBTILASE_HIS"/>
    <property type="match status" value="1"/>
</dbReference>
<keyword evidence="11" id="KW-1185">Reference proteome</keyword>
<dbReference type="NCBIfam" id="NF033191">
    <property type="entry name" value="JDVT-CTERM"/>
    <property type="match status" value="1"/>
</dbReference>
<evidence type="ECO:0000256" key="6">
    <source>
        <dbReference type="PROSITE-ProRule" id="PRU01240"/>
    </source>
</evidence>
<evidence type="ECO:0000313" key="10">
    <source>
        <dbReference type="EMBL" id="MCP1727915.1"/>
    </source>
</evidence>
<dbReference type="InterPro" id="IPR013783">
    <property type="entry name" value="Ig-like_fold"/>
</dbReference>
<dbReference type="InterPro" id="IPR023827">
    <property type="entry name" value="Peptidase_S8_Asp-AS"/>
</dbReference>
<dbReference type="PRINTS" id="PR00723">
    <property type="entry name" value="SUBTILISIN"/>
</dbReference>
<dbReference type="InterPro" id="IPR036116">
    <property type="entry name" value="FN3_sf"/>
</dbReference>
<reference evidence="10 11" key="1">
    <citation type="submission" date="2022-03" db="EMBL/GenBank/DDBJ databases">
        <title>Genomic Encyclopedia of Type Strains, Phase III (KMG-III): the genomes of soil and plant-associated and newly described type strains.</title>
        <authorList>
            <person name="Whitman W."/>
        </authorList>
    </citation>
    <scope>NUCLEOTIDE SEQUENCE [LARGE SCALE GENOMIC DNA]</scope>
    <source>
        <strain evidence="10 11">BSker1</strain>
    </source>
</reference>
<keyword evidence="5 6" id="KW-0720">Serine protease</keyword>
<feature type="region of interest" description="Disordered" evidence="8">
    <location>
        <begin position="1704"/>
        <end position="1749"/>
    </location>
</feature>
<organism evidence="10 11">
    <name type="scientific">Natronospira proteinivora</name>
    <dbReference type="NCBI Taxonomy" id="1807133"/>
    <lineage>
        <taxon>Bacteria</taxon>
        <taxon>Pseudomonadati</taxon>
        <taxon>Pseudomonadota</taxon>
        <taxon>Gammaproteobacteria</taxon>
        <taxon>Natronospirales</taxon>
        <taxon>Natronospiraceae</taxon>
        <taxon>Natronospira</taxon>
    </lineage>
</organism>
<dbReference type="PROSITE" id="PS51892">
    <property type="entry name" value="SUBTILASE"/>
    <property type="match status" value="1"/>
</dbReference>
<sequence>MSQVLRKLTSLLLLPMLGLVLLGGTQPIHAFSEDSLSADPDEVSTWIVMLSEPPAARYRGGIAGYMATSAKSRDDRQFDANAPEVEVYRSHLAQRQQDVLGRISELTGLPAEAERQWQLAANGFAITMSALQAEQVERLSGVRRVFEEQELIPLTFAGPDHVGGTDVWEGVEGAVTETRGEGIVVGIIDSGVNLGHDSFAGTAPADGYEHDNPLGEGNYLGACDPDHPDYEEDLSCNDKLIGAYDYTGSGAADNDGHGSHVAGTAAGNEMTTPDGEAVSGVAPRANIVSFKICDGGCTGVLDVAEDILADGVVDVVNFSIGPILGGGDPYAEESAQAFLSLSEAGVLVAAAGGNAGEPGTISNFAPWNLTVANSSHDGMMAHEISITGPGSDIPDELVEINGLPGDNPHPDSDIDASIVDVGELGDELACESLPDDSLSGAVGVAVRGECQFDVKAANLEAAGAIAMIVVNDIPGAPIAMGGLSDAIPAAMIDRDDGDAIRDWLASEDDATVFFSQAVSAVFVDEAADVMSPSSSIGPGQAPYNQIPGPDVAAPGTNILAPWYEEQDDFNIISGTSMASPHAAGGLALMRSLYPDWTPPEIQSALMMTAKPDPMRKQDGQTPADIFDRGSGRLDLAAAVQAGLVMDETIDNFEAADPELAELELHELNVPYLSALACTLQCEWTRTVTATAEGSWEVLVDNDNSDFEITVSPQSFTLQVGESQEIEVTALGFVPDDSWAFAELTLSETSGNHPDARLPMAINDLAGPVAVDAEREADTGLSGARGIAAGRDQHLGELWLGTAEQQGEGNELHGFDIETLSATGDVVTVDWLSDDAWPAAITYSVNSESYWQLETEPGNCLHEWRPDEGATGEVICPDWPEPVRAVTHDPYERVFWAGGADGNIHQINHDGEVLASHDTSYSVAGLALAPLSGQLYVSNEGDEPFDVAVLDSRDELEPLMVYALRDSDGNPVFGDFNQADIHLACDNRLWLSHPGQDEMFAYDLGEEQACPQSMTQLDLDGIAVPGAGQTNSEYKTLRFVGPDQLVGSFQWDLVYDAAQGNGQADEFRMEIESPDGTVIRVGGRENSAGALPSEELDYVLGWPNEGDAVVSDAQSIDDFQGESANGIWQVRLWSSFGLGLQYGLLIDDSQIGFTTQLPSPSLAPDGGDFVEEEGALAVQITGPEPPAVIRYTLDGSTPGPDNGNEIESGETVMVDEDLTLKAIALPDDEELEASPVVEADYHFHPAVVFESEDGEEMGDPSLAAGETVEFQVAGGSGQTQVEADPNAVSGVEGELDVDGEQGSFTVPEEGAFAGSYRITVTDNATGATDSFDVIVDLETESDRRYLVVDESEAMRVLGATPDYGFSFQVTADGAASSIASVDPEQADASDDAEAANPALTQVTVEEADGVEAFAVEVTPEDGSYDAVAHDMEADEGQPYAGWIQDESQTPLEGAMVSTAEPVGPAERYYSAESDADGVFAFTAPSLEEDESRQLSASLSGYVSRQLDAIDCEGSSPQCTVTLYQSTAEIQGDLLGLLAEETVSLYLLVSPTDADEEELGPHHVTGSGDGVDPFTLDVSHEAHYPEIRVEGFGYESQTADGGGDGFEFQEEGQIIADEEIEMVPTTPEIVQVEARDRDEDSLTLVAEVAPRERETNVVFEWGDSSESLDETLEAGTLDAHTESGELSAELDGLECGSTFHFRARAENDQSVSAESETSSVSTEDCPATPEPPSSSSSSGCSLGEGRSPVDPTLPWLLLLAGLFVLRRRA</sequence>
<dbReference type="InterPro" id="IPR003961">
    <property type="entry name" value="FN3_dom"/>
</dbReference>
<evidence type="ECO:0000256" key="4">
    <source>
        <dbReference type="ARBA" id="ARBA00022801"/>
    </source>
</evidence>
<dbReference type="InterPro" id="IPR000209">
    <property type="entry name" value="Peptidase_S8/S53_dom"/>
</dbReference>
<evidence type="ECO:0000256" key="3">
    <source>
        <dbReference type="ARBA" id="ARBA00022729"/>
    </source>
</evidence>
<protein>
    <submittedName>
        <fullName evidence="10">Subtilisin family serine protease</fullName>
    </submittedName>
</protein>
<dbReference type="SUPFAM" id="SSF52025">
    <property type="entry name" value="PA domain"/>
    <property type="match status" value="1"/>
</dbReference>
<gene>
    <name evidence="10" type="ORF">J2T60_001915</name>
</gene>
<keyword evidence="4 6" id="KW-0378">Hydrolase</keyword>
<dbReference type="GO" id="GO:0008233">
    <property type="term" value="F:peptidase activity"/>
    <property type="evidence" value="ECO:0007669"/>
    <property type="project" value="UniProtKB-KW"/>
</dbReference>
<dbReference type="GO" id="GO:0006508">
    <property type="term" value="P:proteolysis"/>
    <property type="evidence" value="ECO:0007669"/>
    <property type="project" value="UniProtKB-KW"/>
</dbReference>
<keyword evidence="2 6" id="KW-0645">Protease</keyword>
<comment type="caution">
    <text evidence="10">The sequence shown here is derived from an EMBL/GenBank/DDBJ whole genome shotgun (WGS) entry which is preliminary data.</text>
</comment>
<dbReference type="InterPro" id="IPR045051">
    <property type="entry name" value="SBT"/>
</dbReference>
<evidence type="ECO:0000259" key="9">
    <source>
        <dbReference type="PROSITE" id="PS50853"/>
    </source>
</evidence>
<feature type="compositionally biased region" description="Low complexity" evidence="8">
    <location>
        <begin position="1708"/>
        <end position="1721"/>
    </location>
</feature>
<dbReference type="InterPro" id="IPR022398">
    <property type="entry name" value="Peptidase_S8_His-AS"/>
</dbReference>
<dbReference type="CDD" id="cd04818">
    <property type="entry name" value="PA_subtilisin_1"/>
    <property type="match status" value="1"/>
</dbReference>
<dbReference type="Gene3D" id="3.40.50.200">
    <property type="entry name" value="Peptidase S8/S53 domain"/>
    <property type="match status" value="1"/>
</dbReference>
<dbReference type="EMBL" id="JALJYF010000002">
    <property type="protein sequence ID" value="MCP1727915.1"/>
    <property type="molecule type" value="Genomic_DNA"/>
</dbReference>
<dbReference type="Pfam" id="PF02225">
    <property type="entry name" value="PA"/>
    <property type="match status" value="1"/>
</dbReference>
<dbReference type="Pfam" id="PF00082">
    <property type="entry name" value="Peptidase_S8"/>
    <property type="match status" value="1"/>
</dbReference>
<dbReference type="InterPro" id="IPR036852">
    <property type="entry name" value="Peptidase_S8/S53_dom_sf"/>
</dbReference>
<feature type="active site" description="Charge relay system" evidence="6">
    <location>
        <position position="189"/>
    </location>
</feature>
<dbReference type="Proteomes" id="UP001523550">
    <property type="component" value="Unassembled WGS sequence"/>
</dbReference>
<dbReference type="InterPro" id="IPR023828">
    <property type="entry name" value="Peptidase_S8_Ser-AS"/>
</dbReference>
<dbReference type="SUPFAM" id="SSF52743">
    <property type="entry name" value="Subtilisin-like"/>
    <property type="match status" value="1"/>
</dbReference>
<name>A0ABT1GAH9_9GAMM</name>
<feature type="active site" description="Charge relay system" evidence="6">
    <location>
        <position position="257"/>
    </location>
</feature>
<dbReference type="PANTHER" id="PTHR10795">
    <property type="entry name" value="PROPROTEIN CONVERTASE SUBTILISIN/KEXIN"/>
    <property type="match status" value="1"/>
</dbReference>
<evidence type="ECO:0000256" key="1">
    <source>
        <dbReference type="ARBA" id="ARBA00022525"/>
    </source>
</evidence>
<dbReference type="InterPro" id="IPR046450">
    <property type="entry name" value="PA_dom_sf"/>
</dbReference>
<dbReference type="InterPro" id="IPR003137">
    <property type="entry name" value="PA_domain"/>
</dbReference>
<evidence type="ECO:0000256" key="8">
    <source>
        <dbReference type="SAM" id="MobiDB-lite"/>
    </source>
</evidence>
<dbReference type="PROSITE" id="PS50853">
    <property type="entry name" value="FN3"/>
    <property type="match status" value="1"/>
</dbReference>
<evidence type="ECO:0000256" key="5">
    <source>
        <dbReference type="ARBA" id="ARBA00022825"/>
    </source>
</evidence>
<dbReference type="Gene3D" id="3.50.30.30">
    <property type="match status" value="1"/>
</dbReference>
<feature type="domain" description="Fibronectin type-III" evidence="9">
    <location>
        <begin position="1624"/>
        <end position="1723"/>
    </location>
</feature>
<dbReference type="CDD" id="cd00063">
    <property type="entry name" value="FN3"/>
    <property type="match status" value="1"/>
</dbReference>
<dbReference type="PROSITE" id="PS00138">
    <property type="entry name" value="SUBTILASE_SER"/>
    <property type="match status" value="1"/>
</dbReference>
<comment type="similarity">
    <text evidence="6 7">Belongs to the peptidase S8 family.</text>
</comment>
<evidence type="ECO:0000256" key="2">
    <source>
        <dbReference type="ARBA" id="ARBA00022670"/>
    </source>
</evidence>
<evidence type="ECO:0000256" key="7">
    <source>
        <dbReference type="RuleBase" id="RU003355"/>
    </source>
</evidence>
<dbReference type="SUPFAM" id="SSF63825">
    <property type="entry name" value="YWTD domain"/>
    <property type="match status" value="1"/>
</dbReference>
<feature type="active site" description="Charge relay system" evidence="6">
    <location>
        <position position="576"/>
    </location>
</feature>
<dbReference type="RefSeq" id="WP_253448968.1">
    <property type="nucleotide sequence ID" value="NZ_JALJYF010000002.1"/>
</dbReference>
<accession>A0ABT1GAH9</accession>
<dbReference type="SUPFAM" id="SSF49265">
    <property type="entry name" value="Fibronectin type III"/>
    <property type="match status" value="1"/>
</dbReference>